<dbReference type="Proteomes" id="UP000241546">
    <property type="component" value="Unassembled WGS sequence"/>
</dbReference>
<sequence>MPSSRRGDYPSSLYPEVGSSTYRSGYGSDDNISSGYSARRDHDSNSDHYRDYRYSEDGGGDGARSRRPRHDDRNEGFSRRDDSQPRKEANRSQSSRRHQDRNNNNRTTRDRERRGDSRRNSTASTSSSGRIWERILPPDFRPSQADPDERHRRRSKEKECEGFDWTPGVVLALLGAAALFNHERSLVRRRKKDYIER</sequence>
<evidence type="ECO:0000313" key="3">
    <source>
        <dbReference type="Proteomes" id="UP000241546"/>
    </source>
</evidence>
<dbReference type="GeneID" id="36599366"/>
<reference evidence="3" key="1">
    <citation type="submission" date="2016-07" db="EMBL/GenBank/DDBJ databases">
        <title>Multiple horizontal gene transfer events from other fungi enriched the ability of initially mycotrophic Trichoderma (Ascomycota) to feed on dead plant biomass.</title>
        <authorList>
            <consortium name="DOE Joint Genome Institute"/>
            <person name="Atanasova L."/>
            <person name="Chenthamara K."/>
            <person name="Zhang J."/>
            <person name="Grujic M."/>
            <person name="Henrissat B."/>
            <person name="Kuo A."/>
            <person name="Aerts A."/>
            <person name="Salamov A."/>
            <person name="Lipzen A."/>
            <person name="Labutti K."/>
            <person name="Barry K."/>
            <person name="Miao Y."/>
            <person name="Rahimi M.J."/>
            <person name="Shen Q."/>
            <person name="Grigoriev I.V."/>
            <person name="Kubicek C.P."/>
            <person name="Druzhinina I.S."/>
        </authorList>
    </citation>
    <scope>NUCLEOTIDE SEQUENCE [LARGE SCALE GENOMIC DNA]</scope>
    <source>
        <strain evidence="3">TUCIM 6016</strain>
    </source>
</reference>
<organism evidence="2 3">
    <name type="scientific">Trichoderma citrinoviride</name>
    <dbReference type="NCBI Taxonomy" id="58853"/>
    <lineage>
        <taxon>Eukaryota</taxon>
        <taxon>Fungi</taxon>
        <taxon>Dikarya</taxon>
        <taxon>Ascomycota</taxon>
        <taxon>Pezizomycotina</taxon>
        <taxon>Sordariomycetes</taxon>
        <taxon>Hypocreomycetidae</taxon>
        <taxon>Hypocreales</taxon>
        <taxon>Hypocreaceae</taxon>
        <taxon>Trichoderma</taxon>
    </lineage>
</organism>
<dbReference type="RefSeq" id="XP_024747316.1">
    <property type="nucleotide sequence ID" value="XM_024891248.1"/>
</dbReference>
<feature type="compositionally biased region" description="Basic and acidic residues" evidence="1">
    <location>
        <begin position="69"/>
        <end position="90"/>
    </location>
</feature>
<feature type="compositionally biased region" description="Basic and acidic residues" evidence="1">
    <location>
        <begin position="100"/>
        <end position="119"/>
    </location>
</feature>
<dbReference type="OrthoDB" id="4900573at2759"/>
<accession>A0A2T4B3U1</accession>
<protein>
    <submittedName>
        <fullName evidence="2">Uncharacterized protein</fullName>
    </submittedName>
</protein>
<keyword evidence="3" id="KW-1185">Reference proteome</keyword>
<gene>
    <name evidence="2" type="ORF">BBK36DRAFT_1125156</name>
</gene>
<name>A0A2T4B3U1_9HYPO</name>
<feature type="region of interest" description="Disordered" evidence="1">
    <location>
        <begin position="1"/>
        <end position="160"/>
    </location>
</feature>
<dbReference type="EMBL" id="KZ680218">
    <property type="protein sequence ID" value="PTB63996.1"/>
    <property type="molecule type" value="Genomic_DNA"/>
</dbReference>
<feature type="compositionally biased region" description="Basic and acidic residues" evidence="1">
    <location>
        <begin position="38"/>
        <end position="56"/>
    </location>
</feature>
<evidence type="ECO:0000313" key="2">
    <source>
        <dbReference type="EMBL" id="PTB63996.1"/>
    </source>
</evidence>
<evidence type="ECO:0000256" key="1">
    <source>
        <dbReference type="SAM" id="MobiDB-lite"/>
    </source>
</evidence>
<proteinExistence type="predicted"/>
<dbReference type="AlphaFoldDB" id="A0A2T4B3U1"/>